<reference evidence="3" key="1">
    <citation type="submission" date="2016-07" db="EMBL/GenBank/DDBJ databases">
        <authorList>
            <person name="Florea S."/>
            <person name="Webb J.S."/>
            <person name="Jaromczyk J."/>
            <person name="Schardl C.L."/>
        </authorList>
    </citation>
    <scope>NUCLEOTIDE SEQUENCE [LARGE SCALE GENOMIC DNA]</scope>
    <source>
        <strain evidence="3">MV-1</strain>
    </source>
</reference>
<evidence type="ECO:0000313" key="3">
    <source>
        <dbReference type="Proteomes" id="UP000095347"/>
    </source>
</evidence>
<dbReference type="RefSeq" id="WP_069958837.1">
    <property type="nucleotide sequence ID" value="NZ_MCGG01000052.1"/>
</dbReference>
<gene>
    <name evidence="2" type="ORF">BEN30_14775</name>
</gene>
<sequence>MVNFYQDQEFINDNLCIYRRPGAKNGRWQYRAYVGGKYYIKSTKVTDRRKAYDAAERAYKDLVRRHRAGHTLDRVLFRHQADKWIEVLEAEKISRKRTAILSPLQLYLKPYFGDMDVREIGEDQIDDYKDNRRTEFSPAPSVSTVNTELWVLRLFFKRLPKNIMEAKEKPLIANISLEKPPEGFKEQSDRRPFTRDELADIRRELTWKQITVVKTPLTFLQK</sequence>
<evidence type="ECO:0000313" key="2">
    <source>
        <dbReference type="EMBL" id="OEJ65378.1"/>
    </source>
</evidence>
<name>A0A1E5Q511_9PROT</name>
<keyword evidence="1" id="KW-0238">DNA-binding</keyword>
<organism evidence="2 3">
    <name type="scientific">Magnetovibrio blakemorei</name>
    <dbReference type="NCBI Taxonomy" id="28181"/>
    <lineage>
        <taxon>Bacteria</taxon>
        <taxon>Pseudomonadati</taxon>
        <taxon>Pseudomonadota</taxon>
        <taxon>Alphaproteobacteria</taxon>
        <taxon>Rhodospirillales</taxon>
        <taxon>Magnetovibrionaceae</taxon>
        <taxon>Magnetovibrio</taxon>
    </lineage>
</organism>
<keyword evidence="3" id="KW-1185">Reference proteome</keyword>
<dbReference type="Proteomes" id="UP000095347">
    <property type="component" value="Unassembled WGS sequence"/>
</dbReference>
<dbReference type="OrthoDB" id="4326943at2"/>
<proteinExistence type="predicted"/>
<dbReference type="EMBL" id="MCGG01000052">
    <property type="protein sequence ID" value="OEJ65378.1"/>
    <property type="molecule type" value="Genomic_DNA"/>
</dbReference>
<evidence type="ECO:0008006" key="4">
    <source>
        <dbReference type="Google" id="ProtNLM"/>
    </source>
</evidence>
<comment type="caution">
    <text evidence="2">The sequence shown here is derived from an EMBL/GenBank/DDBJ whole genome shotgun (WGS) entry which is preliminary data.</text>
</comment>
<dbReference type="GO" id="GO:0003677">
    <property type="term" value="F:DNA binding"/>
    <property type="evidence" value="ECO:0007669"/>
    <property type="project" value="UniProtKB-KW"/>
</dbReference>
<protein>
    <recommendedName>
        <fullName evidence="4">Integrase SAM-like N-terminal domain-containing protein</fullName>
    </recommendedName>
</protein>
<dbReference type="InterPro" id="IPR010998">
    <property type="entry name" value="Integrase_recombinase_N"/>
</dbReference>
<dbReference type="AlphaFoldDB" id="A0A1E5Q511"/>
<accession>A0A1E5Q511</accession>
<dbReference type="SUPFAM" id="SSF56349">
    <property type="entry name" value="DNA breaking-rejoining enzymes"/>
    <property type="match status" value="1"/>
</dbReference>
<dbReference type="Gene3D" id="1.10.150.130">
    <property type="match status" value="1"/>
</dbReference>
<dbReference type="InterPro" id="IPR011010">
    <property type="entry name" value="DNA_brk_join_enz"/>
</dbReference>
<evidence type="ECO:0000256" key="1">
    <source>
        <dbReference type="ARBA" id="ARBA00023125"/>
    </source>
</evidence>